<evidence type="ECO:0000313" key="2">
    <source>
        <dbReference type="Proteomes" id="UP001519460"/>
    </source>
</evidence>
<evidence type="ECO:0000313" key="1">
    <source>
        <dbReference type="EMBL" id="KAK7504542.1"/>
    </source>
</evidence>
<dbReference type="AlphaFoldDB" id="A0ABD0LYF8"/>
<accession>A0ABD0LYF8</accession>
<name>A0ABD0LYF8_9CAEN</name>
<sequence>MAMHTRTSLNEGSLTFDSILVPTGSTVPQRFKSVNELSTKCNLRKPVLHVTQQPRDQALCSTEHSIVVAELLCCCVCRSALSVSILSYNYICISG</sequence>
<gene>
    <name evidence="1" type="ORF">BaRGS_00004028</name>
</gene>
<dbReference type="EMBL" id="JACVVK020000014">
    <property type="protein sequence ID" value="KAK7504542.1"/>
    <property type="molecule type" value="Genomic_DNA"/>
</dbReference>
<organism evidence="1 2">
    <name type="scientific">Batillaria attramentaria</name>
    <dbReference type="NCBI Taxonomy" id="370345"/>
    <lineage>
        <taxon>Eukaryota</taxon>
        <taxon>Metazoa</taxon>
        <taxon>Spiralia</taxon>
        <taxon>Lophotrochozoa</taxon>
        <taxon>Mollusca</taxon>
        <taxon>Gastropoda</taxon>
        <taxon>Caenogastropoda</taxon>
        <taxon>Sorbeoconcha</taxon>
        <taxon>Cerithioidea</taxon>
        <taxon>Batillariidae</taxon>
        <taxon>Batillaria</taxon>
    </lineage>
</organism>
<protein>
    <submittedName>
        <fullName evidence="1">Uncharacterized protein</fullName>
    </submittedName>
</protein>
<reference evidence="1 2" key="1">
    <citation type="journal article" date="2023" name="Sci. Data">
        <title>Genome assembly of the Korean intertidal mud-creeper Batillaria attramentaria.</title>
        <authorList>
            <person name="Patra A.K."/>
            <person name="Ho P.T."/>
            <person name="Jun S."/>
            <person name="Lee S.J."/>
            <person name="Kim Y."/>
            <person name="Won Y.J."/>
        </authorList>
    </citation>
    <scope>NUCLEOTIDE SEQUENCE [LARGE SCALE GENOMIC DNA]</scope>
    <source>
        <strain evidence="1">Wonlab-2016</strain>
    </source>
</reference>
<keyword evidence="2" id="KW-1185">Reference proteome</keyword>
<dbReference type="Proteomes" id="UP001519460">
    <property type="component" value="Unassembled WGS sequence"/>
</dbReference>
<proteinExistence type="predicted"/>
<comment type="caution">
    <text evidence="1">The sequence shown here is derived from an EMBL/GenBank/DDBJ whole genome shotgun (WGS) entry which is preliminary data.</text>
</comment>